<dbReference type="Pfam" id="PF12849">
    <property type="entry name" value="PBP_like_2"/>
    <property type="match status" value="1"/>
</dbReference>
<proteinExistence type="inferred from homology"/>
<keyword evidence="5" id="KW-0732">Signal</keyword>
<evidence type="ECO:0000256" key="1">
    <source>
        <dbReference type="ARBA" id="ARBA00008725"/>
    </source>
</evidence>
<dbReference type="GO" id="GO:0035435">
    <property type="term" value="P:phosphate ion transmembrane transport"/>
    <property type="evidence" value="ECO:0007669"/>
    <property type="project" value="InterPro"/>
</dbReference>
<dbReference type="SUPFAM" id="SSF53850">
    <property type="entry name" value="Periplasmic binding protein-like II"/>
    <property type="match status" value="1"/>
</dbReference>
<keyword evidence="2 4" id="KW-0813">Transport</keyword>
<feature type="signal peptide" evidence="5">
    <location>
        <begin position="1"/>
        <end position="25"/>
    </location>
</feature>
<dbReference type="GO" id="GO:0042301">
    <property type="term" value="F:phosphate ion binding"/>
    <property type="evidence" value="ECO:0007669"/>
    <property type="project" value="InterPro"/>
</dbReference>
<dbReference type="PANTHER" id="PTHR42996:SF1">
    <property type="entry name" value="PHOSPHATE-BINDING PROTEIN PSTS"/>
    <property type="match status" value="1"/>
</dbReference>
<dbReference type="EMBL" id="PQWO01000012">
    <property type="protein sequence ID" value="PZD72046.1"/>
    <property type="molecule type" value="Genomic_DNA"/>
</dbReference>
<dbReference type="Gene3D" id="3.40.190.10">
    <property type="entry name" value="Periplasmic binding protein-like II"/>
    <property type="match status" value="2"/>
</dbReference>
<name>A0A2W1JEC5_9CYAN</name>
<feature type="chain" id="PRO_5016116250" description="Phosphate-binding protein" evidence="5">
    <location>
        <begin position="26"/>
        <end position="365"/>
    </location>
</feature>
<dbReference type="NCBIfam" id="TIGR00975">
    <property type="entry name" value="3a0107s03"/>
    <property type="match status" value="1"/>
</dbReference>
<comment type="caution">
    <text evidence="7">The sequence shown here is derived from an EMBL/GenBank/DDBJ whole genome shotgun (WGS) entry which is preliminary data.</text>
</comment>
<dbReference type="GO" id="GO:0043190">
    <property type="term" value="C:ATP-binding cassette (ABC) transporter complex"/>
    <property type="evidence" value="ECO:0007669"/>
    <property type="project" value="InterPro"/>
</dbReference>
<dbReference type="Proteomes" id="UP000248857">
    <property type="component" value="Unassembled WGS sequence"/>
</dbReference>
<protein>
    <recommendedName>
        <fullName evidence="4">Phosphate-binding protein</fullName>
    </recommendedName>
</protein>
<gene>
    <name evidence="7" type="primary">pstS_3</name>
    <name evidence="7" type="ORF">C1752_03955</name>
</gene>
<dbReference type="InterPro" id="IPR050962">
    <property type="entry name" value="Phosphate-bind_PstS"/>
</dbReference>
<keyword evidence="8" id="KW-1185">Reference proteome</keyword>
<dbReference type="AlphaFoldDB" id="A0A2W1JEC5"/>
<accession>A0A2W1JEC5</accession>
<dbReference type="InterPro" id="IPR005673">
    <property type="entry name" value="ABC_phos-bd_PstS"/>
</dbReference>
<evidence type="ECO:0000313" key="8">
    <source>
        <dbReference type="Proteomes" id="UP000248857"/>
    </source>
</evidence>
<keyword evidence="3 4" id="KW-0592">Phosphate transport</keyword>
<dbReference type="CDD" id="cd13565">
    <property type="entry name" value="PBP2_PstS"/>
    <property type="match status" value="1"/>
</dbReference>
<sequence length="365" mass="38552">MSLQVRSTGRLSWALGLLVALGATACGGDVSEAPSTSDAGGDSAGSDLSASLSGAGASFPAPLYQRWFSEYNKENSGVQVSYQSVGSGAGVEQYLSGTVDFGASDAPIKDEERAKFTEQYPEGPVQVPMTSGSVVFAFNLPGVEELKLSREDYCGIVTGKIKTWDDPAITKANPDATLPSQPISWVHRSDGSGTTFLFTTHIEAACSDWPAGSGKSVEWPVGTGAKGNEGITAQIQQTEGAIGYVEYAYAKENGLPAAAIENKSGNIIAPTPESAALVFQGETVPDDFALVVPDPENPDAYPIAGLTWLLLYPKYEDANKAKALKAVMDWSLTDGQKFAEELGYIPLEADLIERVKERISYLGEG</sequence>
<dbReference type="PROSITE" id="PS51257">
    <property type="entry name" value="PROKAR_LIPOPROTEIN"/>
    <property type="match status" value="1"/>
</dbReference>
<dbReference type="OrthoDB" id="9790048at2"/>
<organism evidence="7 8">
    <name type="scientific">Acaryochloris thomasi RCC1774</name>
    <dbReference type="NCBI Taxonomy" id="1764569"/>
    <lineage>
        <taxon>Bacteria</taxon>
        <taxon>Bacillati</taxon>
        <taxon>Cyanobacteriota</taxon>
        <taxon>Cyanophyceae</taxon>
        <taxon>Acaryochloridales</taxon>
        <taxon>Acaryochloridaceae</taxon>
        <taxon>Acaryochloris</taxon>
        <taxon>Acaryochloris thomasi</taxon>
    </lineage>
</organism>
<evidence type="ECO:0000259" key="6">
    <source>
        <dbReference type="Pfam" id="PF12849"/>
    </source>
</evidence>
<dbReference type="RefSeq" id="WP_110987358.1">
    <property type="nucleotide sequence ID" value="NZ_CAWNWM010000012.1"/>
</dbReference>
<evidence type="ECO:0000256" key="3">
    <source>
        <dbReference type="ARBA" id="ARBA00022592"/>
    </source>
</evidence>
<dbReference type="PIRSF" id="PIRSF002756">
    <property type="entry name" value="PstS"/>
    <property type="match status" value="1"/>
</dbReference>
<evidence type="ECO:0000256" key="5">
    <source>
        <dbReference type="SAM" id="SignalP"/>
    </source>
</evidence>
<dbReference type="InterPro" id="IPR024370">
    <property type="entry name" value="PBP_domain"/>
</dbReference>
<evidence type="ECO:0000256" key="2">
    <source>
        <dbReference type="ARBA" id="ARBA00022448"/>
    </source>
</evidence>
<comment type="similarity">
    <text evidence="1 4">Belongs to the PstS family.</text>
</comment>
<evidence type="ECO:0000313" key="7">
    <source>
        <dbReference type="EMBL" id="PZD72046.1"/>
    </source>
</evidence>
<feature type="domain" description="PBP" evidence="6">
    <location>
        <begin position="46"/>
        <end position="334"/>
    </location>
</feature>
<evidence type="ECO:0000256" key="4">
    <source>
        <dbReference type="PIRNR" id="PIRNR002756"/>
    </source>
</evidence>
<dbReference type="PANTHER" id="PTHR42996">
    <property type="entry name" value="PHOSPHATE-BINDING PROTEIN PSTS"/>
    <property type="match status" value="1"/>
</dbReference>
<reference evidence="7 8" key="1">
    <citation type="journal article" date="2018" name="Sci. Rep.">
        <title>A novel species of the marine cyanobacterium Acaryochloris with a unique pigment content and lifestyle.</title>
        <authorList>
            <person name="Partensky F."/>
            <person name="Six C."/>
            <person name="Ratin M."/>
            <person name="Garczarek L."/>
            <person name="Vaulot D."/>
            <person name="Probert I."/>
            <person name="Calteau A."/>
            <person name="Gourvil P."/>
            <person name="Marie D."/>
            <person name="Grebert T."/>
            <person name="Bouchier C."/>
            <person name="Le Panse S."/>
            <person name="Gachenot M."/>
            <person name="Rodriguez F."/>
            <person name="Garrido J.L."/>
        </authorList>
    </citation>
    <scope>NUCLEOTIDE SEQUENCE [LARGE SCALE GENOMIC DNA]</scope>
    <source>
        <strain evidence="7 8">RCC1774</strain>
    </source>
</reference>